<evidence type="ECO:0000256" key="3">
    <source>
        <dbReference type="ARBA" id="ARBA00022801"/>
    </source>
</evidence>
<dbReference type="Pfam" id="PF01979">
    <property type="entry name" value="Amidohydro_1"/>
    <property type="match status" value="1"/>
</dbReference>
<dbReference type="HAMAP" id="MF_01518">
    <property type="entry name" value="Adenine_deamin"/>
    <property type="match status" value="1"/>
</dbReference>
<evidence type="ECO:0000313" key="10">
    <source>
        <dbReference type="Proteomes" id="UP000242763"/>
    </source>
</evidence>
<dbReference type="STRING" id="1121003.SAMN03080618_03069"/>
<dbReference type="InterPro" id="IPR006679">
    <property type="entry name" value="Adenine_deam"/>
</dbReference>
<comment type="catalytic activity">
    <reaction evidence="5 6">
        <text>adenine + H2O + H(+) = hypoxanthine + NH4(+)</text>
        <dbReference type="Rhea" id="RHEA:23688"/>
        <dbReference type="ChEBI" id="CHEBI:15377"/>
        <dbReference type="ChEBI" id="CHEBI:15378"/>
        <dbReference type="ChEBI" id="CHEBI:16708"/>
        <dbReference type="ChEBI" id="CHEBI:17368"/>
        <dbReference type="ChEBI" id="CHEBI:28938"/>
        <dbReference type="EC" id="3.5.4.2"/>
    </reaction>
</comment>
<name>A0A1I3RMJ9_9HYPH</name>
<gene>
    <name evidence="6" type="primary">ade</name>
    <name evidence="9" type="ORF">SAMN03080618_03069</name>
</gene>
<dbReference type="Pfam" id="PF13382">
    <property type="entry name" value="Adenine_deam_C"/>
    <property type="match status" value="1"/>
</dbReference>
<dbReference type="OrthoDB" id="9775607at2"/>
<dbReference type="PANTHER" id="PTHR11113">
    <property type="entry name" value="N-ACETYLGLUCOSAMINE-6-PHOSPHATE DEACETYLASE"/>
    <property type="match status" value="1"/>
</dbReference>
<feature type="domain" description="Adenine deaminase C-terminal" evidence="8">
    <location>
        <begin position="432"/>
        <end position="599"/>
    </location>
</feature>
<dbReference type="PANTHER" id="PTHR11113:SF2">
    <property type="entry name" value="ADENINE DEAMINASE"/>
    <property type="match status" value="1"/>
</dbReference>
<dbReference type="Gene3D" id="3.20.20.140">
    <property type="entry name" value="Metal-dependent hydrolases"/>
    <property type="match status" value="1"/>
</dbReference>
<comment type="similarity">
    <text evidence="1 6">Belongs to the metallo-dependent hydrolases superfamily. Adenine deaminase family.</text>
</comment>
<keyword evidence="4 6" id="KW-0464">Manganese</keyword>
<dbReference type="SUPFAM" id="SSF51338">
    <property type="entry name" value="Composite domain of metallo-dependent hydrolases"/>
    <property type="match status" value="1"/>
</dbReference>
<sequence length="616" mass="65570">MSVKVKPTFKRPAPWDEVAPQLVDVAMGRAPADLVVRNGRWVNVHSGEIIPGTDIAISKGRFAYCGPNASHAIGQGTKVVDAGGRYLVPGLCDAHMHVESGMVTVTEFVRAVVPHGTTTMFIDPHEIANVLGLEGVRLMHDEALAMPVNVHVQMPSCVPSAPGLENGGAVLTAEDVREAMTWENIVGLGEVMNFPGVVANDQLMVAEIAATMKAGKTVGGHYASRNLGLPFHGYVAAGPEDDHEGTAMEDAIARVRQGMKAMLRLGSAWYDVASQIKAVTEQGLDPRNFILCTDDSHSGTLVEDGHMDRVVRHAIAQGLKPVTAIQMATINTAQHFKMERELGSIAPGRLADFLIVSDLAQLTVDEVYGRGVRLAKAGKLEVDVPPYDYPAAVKKTVKLGKKLGAEDFDIPAPEGANEVRVRVIGVIENQAPTRALEADLGVEDGLVAMDRENDVCQIAVVERHCGTGGVTNCFVSGFGYMKDCALASTVAHDAHHMIVVGTNKRDMALAANRLGEIGGGVVLFSEGKELALVELPVAGLMSDERAEVVAAKAAKLVGAMQDMGCTLNNAYMQHSLLALVVIPELRISDVGLIDVTKFEKVDLFVAEEGEEAHASS</sequence>
<dbReference type="NCBIfam" id="TIGR01178">
    <property type="entry name" value="ade"/>
    <property type="match status" value="1"/>
</dbReference>
<evidence type="ECO:0000259" key="7">
    <source>
        <dbReference type="Pfam" id="PF01979"/>
    </source>
</evidence>
<feature type="domain" description="Amidohydrolase-related" evidence="7">
    <location>
        <begin position="86"/>
        <end position="364"/>
    </location>
</feature>
<dbReference type="GO" id="GO:0000034">
    <property type="term" value="F:adenine deaminase activity"/>
    <property type="evidence" value="ECO:0007669"/>
    <property type="project" value="UniProtKB-UniRule"/>
</dbReference>
<protein>
    <recommendedName>
        <fullName evidence="2 6">Adenine deaminase</fullName>
        <shortName evidence="6">Adenase</shortName>
        <shortName evidence="6">Adenine aminase</shortName>
        <ecNumber evidence="2 6">3.5.4.2</ecNumber>
    </recommendedName>
</protein>
<dbReference type="InterPro" id="IPR032466">
    <property type="entry name" value="Metal_Hydrolase"/>
</dbReference>
<dbReference type="InterPro" id="IPR006680">
    <property type="entry name" value="Amidohydro-rel"/>
</dbReference>
<reference evidence="10" key="1">
    <citation type="submission" date="2016-10" db="EMBL/GenBank/DDBJ databases">
        <authorList>
            <person name="Varghese N."/>
            <person name="Submissions S."/>
        </authorList>
    </citation>
    <scope>NUCLEOTIDE SEQUENCE [LARGE SCALE GENOMIC DNA]</scope>
    <source>
        <strain evidence="10">DSM 21857</strain>
    </source>
</reference>
<evidence type="ECO:0000313" key="9">
    <source>
        <dbReference type="EMBL" id="SFJ46999.1"/>
    </source>
</evidence>
<dbReference type="InterPro" id="IPR026912">
    <property type="entry name" value="Adenine_deam_C"/>
</dbReference>
<dbReference type="Gene3D" id="2.30.40.10">
    <property type="entry name" value="Urease, subunit C, domain 1"/>
    <property type="match status" value="1"/>
</dbReference>
<evidence type="ECO:0000256" key="1">
    <source>
        <dbReference type="ARBA" id="ARBA00006773"/>
    </source>
</evidence>
<dbReference type="SUPFAM" id="SSF51556">
    <property type="entry name" value="Metallo-dependent hydrolases"/>
    <property type="match status" value="1"/>
</dbReference>
<dbReference type="InterPro" id="IPR011059">
    <property type="entry name" value="Metal-dep_hydrolase_composite"/>
</dbReference>
<dbReference type="EMBL" id="FORF01000021">
    <property type="protein sequence ID" value="SFJ46999.1"/>
    <property type="molecule type" value="Genomic_DNA"/>
</dbReference>
<dbReference type="EC" id="3.5.4.2" evidence="2 6"/>
<proteinExistence type="inferred from homology"/>
<evidence type="ECO:0000256" key="5">
    <source>
        <dbReference type="ARBA" id="ARBA00047720"/>
    </source>
</evidence>
<organism evidence="9 10">
    <name type="scientific">Aquamicrobium aerolatum DSM 21857</name>
    <dbReference type="NCBI Taxonomy" id="1121003"/>
    <lineage>
        <taxon>Bacteria</taxon>
        <taxon>Pseudomonadati</taxon>
        <taxon>Pseudomonadota</taxon>
        <taxon>Alphaproteobacteria</taxon>
        <taxon>Hyphomicrobiales</taxon>
        <taxon>Phyllobacteriaceae</taxon>
        <taxon>Aerobium</taxon>
    </lineage>
</organism>
<dbReference type="AlphaFoldDB" id="A0A1I3RMJ9"/>
<keyword evidence="10" id="KW-1185">Reference proteome</keyword>
<comment type="cofactor">
    <cofactor evidence="6">
        <name>Mn(2+)</name>
        <dbReference type="ChEBI" id="CHEBI:29035"/>
    </cofactor>
</comment>
<evidence type="ECO:0000256" key="4">
    <source>
        <dbReference type="ARBA" id="ARBA00023211"/>
    </source>
</evidence>
<accession>A0A1I3RMJ9</accession>
<keyword evidence="3 6" id="KW-0378">Hydrolase</keyword>
<dbReference type="CDD" id="cd01295">
    <property type="entry name" value="AdeC"/>
    <property type="match status" value="1"/>
</dbReference>
<evidence type="ECO:0000256" key="2">
    <source>
        <dbReference type="ARBA" id="ARBA00012782"/>
    </source>
</evidence>
<dbReference type="Proteomes" id="UP000242763">
    <property type="component" value="Unassembled WGS sequence"/>
</dbReference>
<evidence type="ECO:0000259" key="8">
    <source>
        <dbReference type="Pfam" id="PF13382"/>
    </source>
</evidence>
<dbReference type="GO" id="GO:0006146">
    <property type="term" value="P:adenine catabolic process"/>
    <property type="evidence" value="ECO:0007669"/>
    <property type="project" value="InterPro"/>
</dbReference>
<evidence type="ECO:0000256" key="6">
    <source>
        <dbReference type="HAMAP-Rule" id="MF_01518"/>
    </source>
</evidence>
<dbReference type="RefSeq" id="WP_091524161.1">
    <property type="nucleotide sequence ID" value="NZ_FORF01000021.1"/>
</dbReference>